<evidence type="ECO:0000313" key="2">
    <source>
        <dbReference type="EnsemblPlants" id="OBART01G39120.3"/>
    </source>
</evidence>
<dbReference type="AlphaFoldDB" id="A0A0D3EWX7"/>
<dbReference type="HOGENOM" id="CLU_2964492_0_0_1"/>
<organism evidence="2">
    <name type="scientific">Oryza barthii</name>
    <dbReference type="NCBI Taxonomy" id="65489"/>
    <lineage>
        <taxon>Eukaryota</taxon>
        <taxon>Viridiplantae</taxon>
        <taxon>Streptophyta</taxon>
        <taxon>Embryophyta</taxon>
        <taxon>Tracheophyta</taxon>
        <taxon>Spermatophyta</taxon>
        <taxon>Magnoliopsida</taxon>
        <taxon>Liliopsida</taxon>
        <taxon>Poales</taxon>
        <taxon>Poaceae</taxon>
        <taxon>BOP clade</taxon>
        <taxon>Oryzoideae</taxon>
        <taxon>Oryzeae</taxon>
        <taxon>Oryzinae</taxon>
        <taxon>Oryza</taxon>
    </lineage>
</organism>
<keyword evidence="3" id="KW-1185">Reference proteome</keyword>
<dbReference type="Proteomes" id="UP000026960">
    <property type="component" value="Chromosome 1"/>
</dbReference>
<name>A0A0D3EWX7_9ORYZ</name>
<evidence type="ECO:0000313" key="3">
    <source>
        <dbReference type="Proteomes" id="UP000026960"/>
    </source>
</evidence>
<evidence type="ECO:0000256" key="1">
    <source>
        <dbReference type="SAM" id="MobiDB-lite"/>
    </source>
</evidence>
<proteinExistence type="predicted"/>
<feature type="region of interest" description="Disordered" evidence="1">
    <location>
        <begin position="27"/>
        <end position="59"/>
    </location>
</feature>
<sequence length="59" mass="6268">MSHGAQTPFCAGYTFLVHVMNVQHMKLERGKRGGEGGKGAERSDPGPNHGSDIGEAMDI</sequence>
<dbReference type="EnsemblPlants" id="OBART01G39120.3">
    <property type="protein sequence ID" value="OBART01G39120.3"/>
    <property type="gene ID" value="OBART01G39120"/>
</dbReference>
<reference evidence="2" key="2">
    <citation type="submission" date="2015-03" db="UniProtKB">
        <authorList>
            <consortium name="EnsemblPlants"/>
        </authorList>
    </citation>
    <scope>IDENTIFICATION</scope>
</reference>
<reference evidence="2" key="1">
    <citation type="journal article" date="2009" name="Rice">
        <title>De Novo Next Generation Sequencing of Plant Genomes.</title>
        <authorList>
            <person name="Rounsley S."/>
            <person name="Marri P.R."/>
            <person name="Yu Y."/>
            <person name="He R."/>
            <person name="Sisneros N."/>
            <person name="Goicoechea J.L."/>
            <person name="Lee S.J."/>
            <person name="Angelova A."/>
            <person name="Kudrna D."/>
            <person name="Luo M."/>
            <person name="Affourtit J."/>
            <person name="Desany B."/>
            <person name="Knight J."/>
            <person name="Niazi F."/>
            <person name="Egholm M."/>
            <person name="Wing R.A."/>
        </authorList>
    </citation>
    <scope>NUCLEOTIDE SEQUENCE [LARGE SCALE GENOMIC DNA]</scope>
    <source>
        <strain evidence="2">cv. IRGC 105608</strain>
    </source>
</reference>
<protein>
    <submittedName>
        <fullName evidence="2">Uncharacterized protein</fullName>
    </submittedName>
</protein>
<dbReference type="Gramene" id="OBART01G39120.3">
    <property type="protein sequence ID" value="OBART01G39120.3"/>
    <property type="gene ID" value="OBART01G39120"/>
</dbReference>
<feature type="compositionally biased region" description="Basic and acidic residues" evidence="1">
    <location>
        <begin position="27"/>
        <end position="44"/>
    </location>
</feature>
<accession>A0A0D3EWX7</accession>